<reference evidence="2 3" key="1">
    <citation type="journal article" date="2017" name="Gigascience">
        <title>Draft genome of the honey bee ectoparasitic mite, Tropilaelaps mercedesae, is shaped by the parasitic life history.</title>
        <authorList>
            <person name="Dong X."/>
            <person name="Armstrong S.D."/>
            <person name="Xia D."/>
            <person name="Makepeace B.L."/>
            <person name="Darby A.C."/>
            <person name="Kadowaki T."/>
        </authorList>
    </citation>
    <scope>NUCLEOTIDE SEQUENCE [LARGE SCALE GENOMIC DNA]</scope>
    <source>
        <strain evidence="2">Wuxi-XJTLU</strain>
    </source>
</reference>
<organism evidence="2 3">
    <name type="scientific">Tropilaelaps mercedesae</name>
    <dbReference type="NCBI Taxonomy" id="418985"/>
    <lineage>
        <taxon>Eukaryota</taxon>
        <taxon>Metazoa</taxon>
        <taxon>Ecdysozoa</taxon>
        <taxon>Arthropoda</taxon>
        <taxon>Chelicerata</taxon>
        <taxon>Arachnida</taxon>
        <taxon>Acari</taxon>
        <taxon>Parasitiformes</taxon>
        <taxon>Mesostigmata</taxon>
        <taxon>Gamasina</taxon>
        <taxon>Dermanyssoidea</taxon>
        <taxon>Laelapidae</taxon>
        <taxon>Tropilaelaps</taxon>
    </lineage>
</organism>
<name>A0A1V9WYT8_9ACAR</name>
<dbReference type="AlphaFoldDB" id="A0A1V9WYT8"/>
<proteinExistence type="predicted"/>
<dbReference type="Proteomes" id="UP000192247">
    <property type="component" value="Unassembled WGS sequence"/>
</dbReference>
<gene>
    <name evidence="2" type="ORF">BIW11_02373</name>
</gene>
<dbReference type="InParanoid" id="A0A1V9WYT8"/>
<evidence type="ECO:0000313" key="2">
    <source>
        <dbReference type="EMBL" id="OQR66322.1"/>
    </source>
</evidence>
<protein>
    <submittedName>
        <fullName evidence="2">Uncharacterized protein</fullName>
    </submittedName>
</protein>
<comment type="caution">
    <text evidence="2">The sequence shown here is derived from an EMBL/GenBank/DDBJ whole genome shotgun (WGS) entry which is preliminary data.</text>
</comment>
<accession>A0A1V9WYT8</accession>
<dbReference type="OrthoDB" id="10691045at2759"/>
<sequence length="190" mass="21515">MDSLRMDSKTNGTKMDDVMNAPTSIKDHLSRPTKPSGDASTVTANDQKLRQAKVDLFEKYAALREKEVCRRTELEEEKKQSTRKLAGVVLDLFALLKREYPELDQTFADIVKTHIVLDELYFILTKKRFPVGVPAERIQYEISRLVTDSASVSITDIWEEFQACCRGDTIRKGHPPRGIALPFILALSSV</sequence>
<dbReference type="EMBL" id="MNPL01032966">
    <property type="protein sequence ID" value="OQR66322.1"/>
    <property type="molecule type" value="Genomic_DNA"/>
</dbReference>
<feature type="region of interest" description="Disordered" evidence="1">
    <location>
        <begin position="1"/>
        <end position="45"/>
    </location>
</feature>
<evidence type="ECO:0000313" key="3">
    <source>
        <dbReference type="Proteomes" id="UP000192247"/>
    </source>
</evidence>
<keyword evidence="3" id="KW-1185">Reference proteome</keyword>
<evidence type="ECO:0000256" key="1">
    <source>
        <dbReference type="SAM" id="MobiDB-lite"/>
    </source>
</evidence>